<dbReference type="EMBL" id="FNBH01000003">
    <property type="protein sequence ID" value="SDG02520.1"/>
    <property type="molecule type" value="Genomic_DNA"/>
</dbReference>
<dbReference type="Proteomes" id="UP000199203">
    <property type="component" value="Unassembled WGS sequence"/>
</dbReference>
<reference evidence="2" key="1">
    <citation type="submission" date="2016-10" db="EMBL/GenBank/DDBJ databases">
        <authorList>
            <person name="Varghese N."/>
            <person name="Submissions S."/>
        </authorList>
    </citation>
    <scope>NUCLEOTIDE SEQUENCE [LARGE SCALE GENOMIC DNA]</scope>
    <source>
        <strain evidence="2">DSM 19684</strain>
    </source>
</reference>
<dbReference type="GeneID" id="93023917"/>
<dbReference type="STRING" id="454006.SAMN05421825_2476"/>
<dbReference type="OrthoDB" id="1036397at2"/>
<evidence type="ECO:0000313" key="1">
    <source>
        <dbReference type="EMBL" id="SDG02520.1"/>
    </source>
</evidence>
<organism evidence="1 2">
    <name type="scientific">Epilithonimonas hungarica</name>
    <dbReference type="NCBI Taxonomy" id="454006"/>
    <lineage>
        <taxon>Bacteria</taxon>
        <taxon>Pseudomonadati</taxon>
        <taxon>Bacteroidota</taxon>
        <taxon>Flavobacteriia</taxon>
        <taxon>Flavobacteriales</taxon>
        <taxon>Weeksellaceae</taxon>
        <taxon>Chryseobacterium group</taxon>
        <taxon>Epilithonimonas</taxon>
    </lineage>
</organism>
<sequence>MTAEKTLKFDGIEVFTTNIKSKIQAERIVQILESSFPKLKINFDLCETELPYPCGHTILRVEDNEINSENIISIIKQSGFMCDILEDKVCK</sequence>
<dbReference type="RefSeq" id="WP_002984835.1">
    <property type="nucleotide sequence ID" value="NZ_FNBH01000003.1"/>
</dbReference>
<evidence type="ECO:0000313" key="2">
    <source>
        <dbReference type="Proteomes" id="UP000199203"/>
    </source>
</evidence>
<keyword evidence="2" id="KW-1185">Reference proteome</keyword>
<gene>
    <name evidence="1" type="ORF">SAMN05421825_2476</name>
</gene>
<dbReference type="AlphaFoldDB" id="A0A1G7QXX5"/>
<accession>A0A1G7QXX5</accession>
<name>A0A1G7QXX5_9FLAO</name>
<proteinExistence type="predicted"/>
<protein>
    <submittedName>
        <fullName evidence="1">Uncharacterized protein</fullName>
    </submittedName>
</protein>